<dbReference type="EMBL" id="JALLKP010000002">
    <property type="protein sequence ID" value="KAK2196338.1"/>
    <property type="molecule type" value="Genomic_DNA"/>
</dbReference>
<reference evidence="2" key="1">
    <citation type="journal article" date="2023" name="Nat. Microbiol.">
        <title>Babesia duncani multi-omics identifies virulence factors and drug targets.</title>
        <authorList>
            <person name="Singh P."/>
            <person name="Lonardi S."/>
            <person name="Liang Q."/>
            <person name="Vydyam P."/>
            <person name="Khabirova E."/>
            <person name="Fang T."/>
            <person name="Gihaz S."/>
            <person name="Thekkiniath J."/>
            <person name="Munshi M."/>
            <person name="Abel S."/>
            <person name="Ciampossin L."/>
            <person name="Batugedara G."/>
            <person name="Gupta M."/>
            <person name="Lu X.M."/>
            <person name="Lenz T."/>
            <person name="Chakravarty S."/>
            <person name="Cornillot E."/>
            <person name="Hu Y."/>
            <person name="Ma W."/>
            <person name="Gonzalez L.M."/>
            <person name="Sanchez S."/>
            <person name="Estrada K."/>
            <person name="Sanchez-Flores A."/>
            <person name="Montero E."/>
            <person name="Harb O.S."/>
            <person name="Le Roch K.G."/>
            <person name="Mamoun C.B."/>
        </authorList>
    </citation>
    <scope>NUCLEOTIDE SEQUENCE</scope>
    <source>
        <strain evidence="2">WA1</strain>
    </source>
</reference>
<dbReference type="Proteomes" id="UP001214638">
    <property type="component" value="Unassembled WGS sequence"/>
</dbReference>
<sequence>MHLESGIDLIESFSLADLYENVAETIYYEKENEYSDEDVESQEVASLDSKNDPLASLTCVKNETCELHEQRIKALEQQLQLLRQQYASLLVNSCALYNTLTRHICKLDASIKNSNPHDKSAAPAHNHVHAPFYARTDMLKGKTS</sequence>
<dbReference type="GeneID" id="94335879"/>
<proteinExistence type="predicted"/>
<name>A0AAD9PK74_9APIC</name>
<keyword evidence="1" id="KW-0175">Coiled coil</keyword>
<dbReference type="RefSeq" id="XP_067803180.1">
    <property type="nucleotide sequence ID" value="XM_067946616.1"/>
</dbReference>
<dbReference type="KEGG" id="bdw:94335879"/>
<organism evidence="2 3">
    <name type="scientific">Babesia duncani</name>
    <dbReference type="NCBI Taxonomy" id="323732"/>
    <lineage>
        <taxon>Eukaryota</taxon>
        <taxon>Sar</taxon>
        <taxon>Alveolata</taxon>
        <taxon>Apicomplexa</taxon>
        <taxon>Aconoidasida</taxon>
        <taxon>Piroplasmida</taxon>
        <taxon>Babesiidae</taxon>
        <taxon>Babesia</taxon>
    </lineage>
</organism>
<comment type="caution">
    <text evidence="2">The sequence shown here is derived from an EMBL/GenBank/DDBJ whole genome shotgun (WGS) entry which is preliminary data.</text>
</comment>
<feature type="coiled-coil region" evidence="1">
    <location>
        <begin position="65"/>
        <end position="92"/>
    </location>
</feature>
<accession>A0AAD9PK74</accession>
<evidence type="ECO:0000313" key="3">
    <source>
        <dbReference type="Proteomes" id="UP001214638"/>
    </source>
</evidence>
<keyword evidence="3" id="KW-1185">Reference proteome</keyword>
<evidence type="ECO:0000313" key="2">
    <source>
        <dbReference type="EMBL" id="KAK2196338.1"/>
    </source>
</evidence>
<dbReference type="AlphaFoldDB" id="A0AAD9PK74"/>
<protein>
    <submittedName>
        <fullName evidence="2">Uncharacterized protein</fullName>
    </submittedName>
</protein>
<evidence type="ECO:0000256" key="1">
    <source>
        <dbReference type="SAM" id="Coils"/>
    </source>
</evidence>
<gene>
    <name evidence="2" type="ORF">BdWA1_001581</name>
</gene>